<name>A0A9P3T995_KLUIN</name>
<evidence type="ECO:0000313" key="3">
    <source>
        <dbReference type="Proteomes" id="UP000867740"/>
    </source>
</evidence>
<protein>
    <submittedName>
        <fullName evidence="2">Uncharacterized protein</fullName>
    </submittedName>
</protein>
<feature type="transmembrane region" description="Helical" evidence="1">
    <location>
        <begin position="67"/>
        <end position="92"/>
    </location>
</feature>
<reference evidence="2" key="1">
    <citation type="journal article" date="2018" name="Genome Biol.">
        <title>SKESA: strategic k-mer extension for scrupulous assemblies.</title>
        <authorList>
            <person name="Souvorov A."/>
            <person name="Agarwala R."/>
            <person name="Lipman D.J."/>
        </authorList>
    </citation>
    <scope>NUCLEOTIDE SEQUENCE</scope>
    <source>
        <strain evidence="2">CAVp300</strain>
    </source>
</reference>
<dbReference type="AlphaFoldDB" id="A0A9P3T995"/>
<gene>
    <name evidence="2" type="ORF">I8531_003292</name>
</gene>
<dbReference type="Proteomes" id="UP000867740">
    <property type="component" value="Unassembled WGS sequence"/>
</dbReference>
<keyword evidence="1" id="KW-1133">Transmembrane helix</keyword>
<dbReference type="GeneID" id="39493045"/>
<proteinExistence type="predicted"/>
<organism evidence="2 3">
    <name type="scientific">Kluyvera intermedia</name>
    <name type="common">Enterobacter intermedius</name>
    <dbReference type="NCBI Taxonomy" id="61648"/>
    <lineage>
        <taxon>Bacteria</taxon>
        <taxon>Pseudomonadati</taxon>
        <taxon>Pseudomonadota</taxon>
        <taxon>Gammaproteobacteria</taxon>
        <taxon>Enterobacterales</taxon>
        <taxon>Enterobacteriaceae</taxon>
        <taxon>Kluyvera</taxon>
    </lineage>
</organism>
<keyword evidence="1" id="KW-0472">Membrane</keyword>
<reference evidence="2" key="2">
    <citation type="submission" date="2020-10" db="EMBL/GenBank/DDBJ databases">
        <authorList>
            <consortium name="NCBI Pathogen Detection Project"/>
        </authorList>
    </citation>
    <scope>NUCLEOTIDE SEQUENCE</scope>
    <source>
        <strain evidence="2">CAVp300</strain>
    </source>
</reference>
<keyword evidence="1" id="KW-0812">Transmembrane</keyword>
<evidence type="ECO:0000313" key="2">
    <source>
        <dbReference type="EMBL" id="HAT3582965.1"/>
    </source>
</evidence>
<accession>A0A9P3T995</accession>
<comment type="caution">
    <text evidence="2">The sequence shown here is derived from an EMBL/GenBank/DDBJ whole genome shotgun (WGS) entry which is preliminary data.</text>
</comment>
<dbReference type="EMBL" id="DACSUM010000028">
    <property type="protein sequence ID" value="HAT3582965.1"/>
    <property type="molecule type" value="Genomic_DNA"/>
</dbReference>
<dbReference type="RefSeq" id="WP_047368786.1">
    <property type="nucleotide sequence ID" value="NZ_CABMNU010000003.1"/>
</dbReference>
<sequence>MQKTFMSTSIKVMFFIFVLSAWMAFLTEQFGAPVIKWLAKNSVLFSYSTVLQDAGAGAWNWTGLTNLMVFILFFIAVSALASMLTFLTVGILNDAQRTAKRIFHLLRRPV</sequence>
<evidence type="ECO:0000256" key="1">
    <source>
        <dbReference type="SAM" id="Phobius"/>
    </source>
</evidence>